<dbReference type="AlphaFoldDB" id="A0A9W7AIE7"/>
<proteinExistence type="predicted"/>
<reference evidence="3" key="1">
    <citation type="journal article" date="2023" name="Commun. Biol.">
        <title>Genome analysis of Parmales, the sister group of diatoms, reveals the evolutionary specialization of diatoms from phago-mixotrophs to photoautotrophs.</title>
        <authorList>
            <person name="Ban H."/>
            <person name="Sato S."/>
            <person name="Yoshikawa S."/>
            <person name="Yamada K."/>
            <person name="Nakamura Y."/>
            <person name="Ichinomiya M."/>
            <person name="Sato N."/>
            <person name="Blanc-Mathieu R."/>
            <person name="Endo H."/>
            <person name="Kuwata A."/>
            <person name="Ogata H."/>
        </authorList>
    </citation>
    <scope>NUCLEOTIDE SEQUENCE [LARGE SCALE GENOMIC DNA]</scope>
</reference>
<evidence type="ECO:0000313" key="3">
    <source>
        <dbReference type="Proteomes" id="UP001162640"/>
    </source>
</evidence>
<gene>
    <name evidence="2" type="ORF">TL16_g06182</name>
</gene>
<protein>
    <submittedName>
        <fullName evidence="2">Uncharacterized protein</fullName>
    </submittedName>
</protein>
<comment type="caution">
    <text evidence="2">The sequence shown here is derived from an EMBL/GenBank/DDBJ whole genome shotgun (WGS) entry which is preliminary data.</text>
</comment>
<sequence length="243" mass="27786">MSAFKKLAVGHPAVAAEQVFEDKHPDLLKSTNVLKNEKELKKFCMGKTFEGGVEHCRHWIPAIANANMSGSNVKAHVLRFLGMYNVVDLLVFTIGMQFLLEQKKEEFKENWYDLFVCFFCFSETNFQTFAKAPGVNKMLMMVNDFSILSFNFLAMGTIVTMLKFALDENKFDIRFEITRAVILAPLALYMFHSQFAKGLPLIVLSTHYAMYSPGWALRWDQQSIFEYLARVIQANTTGKGMMP</sequence>
<organism evidence="2 3">
    <name type="scientific">Triparma laevis f. inornata</name>
    <dbReference type="NCBI Taxonomy" id="1714386"/>
    <lineage>
        <taxon>Eukaryota</taxon>
        <taxon>Sar</taxon>
        <taxon>Stramenopiles</taxon>
        <taxon>Ochrophyta</taxon>
        <taxon>Bolidophyceae</taxon>
        <taxon>Parmales</taxon>
        <taxon>Triparmaceae</taxon>
        <taxon>Triparma</taxon>
    </lineage>
</organism>
<name>A0A9W7AIE7_9STRA</name>
<dbReference type="EMBL" id="BLQM01000185">
    <property type="protein sequence ID" value="GMH73416.1"/>
    <property type="molecule type" value="Genomic_DNA"/>
</dbReference>
<keyword evidence="1" id="KW-0812">Transmembrane</keyword>
<evidence type="ECO:0000313" key="2">
    <source>
        <dbReference type="EMBL" id="GMH73416.1"/>
    </source>
</evidence>
<keyword evidence="1" id="KW-0472">Membrane</keyword>
<feature type="transmembrane region" description="Helical" evidence="1">
    <location>
        <begin position="145"/>
        <end position="165"/>
    </location>
</feature>
<dbReference type="Proteomes" id="UP001162640">
    <property type="component" value="Unassembled WGS sequence"/>
</dbReference>
<accession>A0A9W7AIE7</accession>
<feature type="transmembrane region" description="Helical" evidence="1">
    <location>
        <begin position="77"/>
        <end position="99"/>
    </location>
</feature>
<keyword evidence="1" id="KW-1133">Transmembrane helix</keyword>
<evidence type="ECO:0000256" key="1">
    <source>
        <dbReference type="SAM" id="Phobius"/>
    </source>
</evidence>